<feature type="region of interest" description="Disordered" evidence="1">
    <location>
        <begin position="342"/>
        <end position="364"/>
    </location>
</feature>
<feature type="compositionally biased region" description="Polar residues" evidence="1">
    <location>
        <begin position="342"/>
        <end position="357"/>
    </location>
</feature>
<feature type="region of interest" description="Disordered" evidence="1">
    <location>
        <begin position="111"/>
        <end position="187"/>
    </location>
</feature>
<proteinExistence type="predicted"/>
<protein>
    <submittedName>
        <fullName evidence="2">Uncharacterized protein</fullName>
    </submittedName>
</protein>
<dbReference type="Proteomes" id="UP000291343">
    <property type="component" value="Unassembled WGS sequence"/>
</dbReference>
<name>A0A482XGV4_LAOST</name>
<comment type="caution">
    <text evidence="2">The sequence shown here is derived from an EMBL/GenBank/DDBJ whole genome shotgun (WGS) entry which is preliminary data.</text>
</comment>
<dbReference type="InParanoid" id="A0A482XGV4"/>
<feature type="region of interest" description="Disordered" evidence="1">
    <location>
        <begin position="212"/>
        <end position="269"/>
    </location>
</feature>
<sequence length="444" mass="48889">MLAGLTPSPGEDSGDPQAAGGPTYSGRVVPPLHRHSSPLPDRSLCLTDTVFASCHDYKSNGNEQPNQQSPTNSASTLRSLSFSTEEAASIINEQSEDEATMLANFITPYPSFRSKSRVSSKLKNDEKSEDESEATMSAEFITPTPSFRCKSRLSSTIENNEQSEDESEAEFITPTPSFRRKSRSLSNTRISKLTEEESVASLSADFLSPTPSFRSKRRLSSKMKTNDCSEDESEVNSAEFLTPNPSFRSKVRSSKMKTSEGSEEESEAISADFFTPVPSFRSKLRLSIEPITVQPTVVVRSNDSETCACVGDIIVEAPSREVQRQTLEISVPLNDKCDQQQQNECGHINGNSSNHSTAPVDHNEQSTESEIFCCDLFKIEITNEPHNHDNLDVARPSAEPIKSEPLPDHVLQAAHLSPLSRQPKSATEKHHHATKTKLSSCFPF</sequence>
<feature type="compositionally biased region" description="Polar residues" evidence="1">
    <location>
        <begin position="59"/>
        <end position="81"/>
    </location>
</feature>
<gene>
    <name evidence="2" type="ORF">LSTR_LSTR000681</name>
</gene>
<dbReference type="AlphaFoldDB" id="A0A482XGV4"/>
<reference evidence="2 3" key="1">
    <citation type="journal article" date="2017" name="Gigascience">
        <title>Genome sequence of the small brown planthopper, Laodelphax striatellus.</title>
        <authorList>
            <person name="Zhu J."/>
            <person name="Jiang F."/>
            <person name="Wang X."/>
            <person name="Yang P."/>
            <person name="Bao Y."/>
            <person name="Zhao W."/>
            <person name="Wang W."/>
            <person name="Lu H."/>
            <person name="Wang Q."/>
            <person name="Cui N."/>
            <person name="Li J."/>
            <person name="Chen X."/>
            <person name="Luo L."/>
            <person name="Yu J."/>
            <person name="Kang L."/>
            <person name="Cui F."/>
        </authorList>
    </citation>
    <scope>NUCLEOTIDE SEQUENCE [LARGE SCALE GENOMIC DNA]</scope>
    <source>
        <strain evidence="2">Lst14</strain>
    </source>
</reference>
<feature type="region of interest" description="Disordered" evidence="1">
    <location>
        <begin position="55"/>
        <end position="81"/>
    </location>
</feature>
<keyword evidence="3" id="KW-1185">Reference proteome</keyword>
<evidence type="ECO:0000313" key="2">
    <source>
        <dbReference type="EMBL" id="RZF44729.1"/>
    </source>
</evidence>
<evidence type="ECO:0000256" key="1">
    <source>
        <dbReference type="SAM" id="MobiDB-lite"/>
    </source>
</evidence>
<feature type="region of interest" description="Disordered" evidence="1">
    <location>
        <begin position="1"/>
        <end position="43"/>
    </location>
</feature>
<accession>A0A482XGV4</accession>
<feature type="region of interest" description="Disordered" evidence="1">
    <location>
        <begin position="418"/>
        <end position="444"/>
    </location>
</feature>
<evidence type="ECO:0000313" key="3">
    <source>
        <dbReference type="Proteomes" id="UP000291343"/>
    </source>
</evidence>
<dbReference type="EMBL" id="QKKF02010319">
    <property type="protein sequence ID" value="RZF44729.1"/>
    <property type="molecule type" value="Genomic_DNA"/>
</dbReference>
<organism evidence="2 3">
    <name type="scientific">Laodelphax striatellus</name>
    <name type="common">Small brown planthopper</name>
    <name type="synonym">Delphax striatella</name>
    <dbReference type="NCBI Taxonomy" id="195883"/>
    <lineage>
        <taxon>Eukaryota</taxon>
        <taxon>Metazoa</taxon>
        <taxon>Ecdysozoa</taxon>
        <taxon>Arthropoda</taxon>
        <taxon>Hexapoda</taxon>
        <taxon>Insecta</taxon>
        <taxon>Pterygota</taxon>
        <taxon>Neoptera</taxon>
        <taxon>Paraneoptera</taxon>
        <taxon>Hemiptera</taxon>
        <taxon>Auchenorrhyncha</taxon>
        <taxon>Fulgoroidea</taxon>
        <taxon>Delphacidae</taxon>
        <taxon>Criomorphinae</taxon>
        <taxon>Laodelphax</taxon>
    </lineage>
</organism>